<evidence type="ECO:0000313" key="4">
    <source>
        <dbReference type="Proteomes" id="UP000694388"/>
    </source>
</evidence>
<keyword evidence="4" id="KW-1185">Reference proteome</keyword>
<dbReference type="InterPro" id="IPR051375">
    <property type="entry name" value="Tuftelin_GRINL1A/MYZAP/CCD68"/>
</dbReference>
<feature type="region of interest" description="Disordered" evidence="2">
    <location>
        <begin position="75"/>
        <end position="94"/>
    </location>
</feature>
<name>A0A8C4WZF5_EPTBU</name>
<feature type="coiled-coil region" evidence="1">
    <location>
        <begin position="529"/>
        <end position="563"/>
    </location>
</feature>
<sequence length="569" mass="65268">MALRAEALMYRSSLSRSKSMDSGIYVAGPENRGQARPTVQSLQPTQSFYAHRASGHIHNNVFIQGLQPSRRVITGSHRPTPRRRLSDNSDSFHGATPLVPQLKGITAPPIAVAWAKPQKVAITSEAPSRALVRRTRNLRHTTSMRISEQEMPDGVHGSEEQGWLSTRRLLIERRSSHEDDDDLLTSQRLRLGCRGSPVAFGNNKEQEQDGCSKQDAQTVVCQRADWLMMQAYSEPRQEEPVIEVQEQECVHLQRELASVHEEKHLPVKAHEDLSRDYAGMEEKMKSLLQDLEATRNQLEKLQTKMVRKEEQVKEYSKTNSVLQENTLHLQKSLAQATMLSCNLQQQNKELDKRHSEFQKQLQEAEDQLMLAQSEIRTLKTQLEACREANERAVREAVRCAGTVHQEELCEEQKIHRTQMEAVVADHAEVEQNLWTVTEKCEGLVRQLAASECHTMELERLLKERPQERGVLEIDEQFEERAAEQQLSEECLPSTSELHRENETLQQKIHQLHSIIIVQDRKIWGALDKSENLKDQLQMKDTELAALKCTVTTLKEENEELKMKIYSKKI</sequence>
<reference evidence="3" key="1">
    <citation type="submission" date="2025-08" db="UniProtKB">
        <authorList>
            <consortium name="Ensembl"/>
        </authorList>
    </citation>
    <scope>IDENTIFICATION</scope>
</reference>
<feature type="coiled-coil region" evidence="1">
    <location>
        <begin position="242"/>
        <end position="395"/>
    </location>
</feature>
<accession>A0A8C4WZF5</accession>
<dbReference type="Proteomes" id="UP000694388">
    <property type="component" value="Unplaced"/>
</dbReference>
<dbReference type="PANTHER" id="PTHR23171">
    <property type="entry name" value="GDOWN1"/>
    <property type="match status" value="1"/>
</dbReference>
<evidence type="ECO:0000256" key="2">
    <source>
        <dbReference type="SAM" id="MobiDB-lite"/>
    </source>
</evidence>
<dbReference type="Ensembl" id="ENSEBUT00000022110.1">
    <property type="protein sequence ID" value="ENSEBUP00000021534.1"/>
    <property type="gene ID" value="ENSEBUG00000013294.1"/>
</dbReference>
<reference evidence="3" key="2">
    <citation type="submission" date="2025-09" db="UniProtKB">
        <authorList>
            <consortium name="Ensembl"/>
        </authorList>
    </citation>
    <scope>IDENTIFICATION</scope>
</reference>
<dbReference type="GeneTree" id="ENSGT00940000174401"/>
<keyword evidence="1" id="KW-0175">Coiled coil</keyword>
<evidence type="ECO:0000256" key="1">
    <source>
        <dbReference type="SAM" id="Coils"/>
    </source>
</evidence>
<evidence type="ECO:0000313" key="3">
    <source>
        <dbReference type="Ensembl" id="ENSEBUP00000021534.1"/>
    </source>
</evidence>
<dbReference type="AlphaFoldDB" id="A0A8C4WZF5"/>
<dbReference type="SUPFAM" id="SSF90257">
    <property type="entry name" value="Myosin rod fragments"/>
    <property type="match status" value="1"/>
</dbReference>
<dbReference type="GO" id="GO:0035556">
    <property type="term" value="P:intracellular signal transduction"/>
    <property type="evidence" value="ECO:0007669"/>
    <property type="project" value="TreeGrafter"/>
</dbReference>
<organism evidence="3 4">
    <name type="scientific">Eptatretus burgeri</name>
    <name type="common">Inshore hagfish</name>
    <dbReference type="NCBI Taxonomy" id="7764"/>
    <lineage>
        <taxon>Eukaryota</taxon>
        <taxon>Metazoa</taxon>
        <taxon>Chordata</taxon>
        <taxon>Craniata</taxon>
        <taxon>Vertebrata</taxon>
        <taxon>Cyclostomata</taxon>
        <taxon>Myxini</taxon>
        <taxon>Myxiniformes</taxon>
        <taxon>Myxinidae</taxon>
        <taxon>Eptatretinae</taxon>
        <taxon>Eptatretus</taxon>
    </lineage>
</organism>
<dbReference type="PANTHER" id="PTHR23171:SF3">
    <property type="entry name" value="COILED-COIL DOMAIN-CONTAINING PROTEIN 68"/>
    <property type="match status" value="1"/>
</dbReference>
<protein>
    <submittedName>
        <fullName evidence="3">Uncharacterized protein</fullName>
    </submittedName>
</protein>
<proteinExistence type="predicted"/>